<reference evidence="2" key="1">
    <citation type="journal article" date="2021" name="Mol. Plant Pathol.">
        <title>A 20-kb lineage-specific genomic region tames virulence in pathogenic amphidiploid Verticillium longisporum.</title>
        <authorList>
            <person name="Harting R."/>
            <person name="Starke J."/>
            <person name="Kusch H."/>
            <person name="Poggeler S."/>
            <person name="Maurus I."/>
            <person name="Schluter R."/>
            <person name="Landesfeind M."/>
            <person name="Bulla I."/>
            <person name="Nowrousian M."/>
            <person name="de Jonge R."/>
            <person name="Stahlhut G."/>
            <person name="Hoff K.J."/>
            <person name="Asshauer K.P."/>
            <person name="Thurmer A."/>
            <person name="Stanke M."/>
            <person name="Daniel R."/>
            <person name="Morgenstern B."/>
            <person name="Thomma B.P.H.J."/>
            <person name="Kronstad J.W."/>
            <person name="Braus-Stromeyer S.A."/>
            <person name="Braus G.H."/>
        </authorList>
    </citation>
    <scope>NUCLEOTIDE SEQUENCE</scope>
    <source>
        <strain evidence="2">Vl32</strain>
    </source>
</reference>
<dbReference type="EMBL" id="JAEMWZ010000238">
    <property type="protein sequence ID" value="KAG7129998.1"/>
    <property type="molecule type" value="Genomic_DNA"/>
</dbReference>
<name>A0A8I2ZFH7_VERLO</name>
<dbReference type="OrthoDB" id="4194555at2759"/>
<organism evidence="2 3">
    <name type="scientific">Verticillium longisporum</name>
    <name type="common">Verticillium dahliae var. longisporum</name>
    <dbReference type="NCBI Taxonomy" id="100787"/>
    <lineage>
        <taxon>Eukaryota</taxon>
        <taxon>Fungi</taxon>
        <taxon>Dikarya</taxon>
        <taxon>Ascomycota</taxon>
        <taxon>Pezizomycotina</taxon>
        <taxon>Sordariomycetes</taxon>
        <taxon>Hypocreomycetidae</taxon>
        <taxon>Glomerellales</taxon>
        <taxon>Plectosphaerellaceae</taxon>
        <taxon>Verticillium</taxon>
    </lineage>
</organism>
<evidence type="ECO:0008006" key="4">
    <source>
        <dbReference type="Google" id="ProtNLM"/>
    </source>
</evidence>
<evidence type="ECO:0000313" key="3">
    <source>
        <dbReference type="Proteomes" id="UP000689129"/>
    </source>
</evidence>
<sequence length="816" mass="90708">MPGHRSWRSSGRRPARSAFLHKLRRWPPEDSQNHLAGGRQPLTWPANAIPVELFIEITSFLSRSDVENLRAVNKEFELKLASQYFRNVVVPFNAELYTVQSNEARDDDHQAVTAQTLSHADSILSNGMRIFQSFGHHIVRFALSLEISEDHLAYPPVKTLQQAVPTYWGIYRWPVNSYARYAEIENLEDTADETLRLKEALASLTQVKDLGLSCDAGLGYLCGPDRDTRTLPPPHPVFGLRNVSYGSLQLPEQRPRRTAVQGPRDTKLSVLESMVRRAGFTEAQTPDAIETLLNTEGATLSGIEFDERAAPTPAPAPTTATPTAQDPFSEVTIPAPNSDNVHRLTILQQRWGNPPANYPLQPKELTRGQREMILEMDWAHRALIQSYVIAILDHSRASRFSSLTSLTIAKIPSSHINIFQRHDLWDSLPTLRNLTLAVVPDWRAVSKASPEHSVQETTISPLVAVNWVFGLLSEYISHRRNITFFHFEWICGGEFAPGVHQRNNYVLPAPFCYPTAMFEPHTAISGPILALPYIRHFSLRNCYATPHVLNQVIRTMALSSLQTLEFESVSLTGPLRLTPVPTMAMDGTQPAFQPAVVFGSVAVAAAAANHVVMPIPIQVDESDSDDDAIFVSSSSGSHLPSQMSWAGFINHFTPGMTVEGMVAGQPAAGRPKASGPMLRLWLPEGHSFRRERKSGVYKLQSISFKSCGYARHVEVNTITPIDSEEPWADHDVAMRKKELENYMQVCGDYGIAKIVNTLPEDDELHFGTTWNMTQGWAGVYDAGKIRDAQMDGVLEPGRGRFSGFVTGPRPPPLTGL</sequence>
<comment type="caution">
    <text evidence="2">The sequence shown here is derived from an EMBL/GenBank/DDBJ whole genome shotgun (WGS) entry which is preliminary data.</text>
</comment>
<dbReference type="Proteomes" id="UP000689129">
    <property type="component" value="Unassembled WGS sequence"/>
</dbReference>
<evidence type="ECO:0000313" key="2">
    <source>
        <dbReference type="EMBL" id="KAG7129998.1"/>
    </source>
</evidence>
<proteinExistence type="predicted"/>
<gene>
    <name evidence="2" type="ORF">HYQ45_011065</name>
</gene>
<dbReference type="AlphaFoldDB" id="A0A8I2ZFH7"/>
<evidence type="ECO:0000256" key="1">
    <source>
        <dbReference type="SAM" id="MobiDB-lite"/>
    </source>
</evidence>
<protein>
    <recommendedName>
        <fullName evidence="4">F-box domain-containing protein</fullName>
    </recommendedName>
</protein>
<feature type="region of interest" description="Disordered" evidence="1">
    <location>
        <begin position="308"/>
        <end position="327"/>
    </location>
</feature>
<accession>A0A8I2ZFH7</accession>